<feature type="transmembrane region" description="Helical" evidence="2">
    <location>
        <begin position="12"/>
        <end position="36"/>
    </location>
</feature>
<proteinExistence type="predicted"/>
<name>A0A2C9DTB1_9POXV</name>
<gene>
    <name evidence="4" type="ORF">EKPV-NSW-ORF164</name>
</gene>
<reference evidence="4 5" key="1">
    <citation type="journal article" date="2017" name="Sci. Rep.">
        <title>Molecular and microscopic characterization of a novel Eastern grey kangaroopox virus genome directly from a clinical sample.</title>
        <authorList>
            <person name="Sarker S."/>
            <person name="Roberts H.K."/>
            <person name="Tidd N."/>
            <person name="Ault S."/>
            <person name="Ladmore G."/>
            <person name="Peters A."/>
            <person name="Forwood J.K."/>
            <person name="Helbig K."/>
            <person name="Raidal S.R."/>
        </authorList>
    </citation>
    <scope>NUCLEOTIDE SEQUENCE [LARGE SCALE GENOMIC DNA]</scope>
    <source>
        <strain evidence="4 5">NSW</strain>
    </source>
</reference>
<feature type="compositionally biased region" description="Low complexity" evidence="1">
    <location>
        <begin position="150"/>
        <end position="163"/>
    </location>
</feature>
<dbReference type="Proteomes" id="UP000318014">
    <property type="component" value="Genome"/>
</dbReference>
<feature type="compositionally biased region" description="Polar residues" evidence="1">
    <location>
        <begin position="84"/>
        <end position="96"/>
    </location>
</feature>
<dbReference type="EMBL" id="MF661791">
    <property type="protein sequence ID" value="ATX75151.1"/>
    <property type="molecule type" value="Genomic_DNA"/>
</dbReference>
<accession>A0A2C9DTB1</accession>
<feature type="region of interest" description="Disordered" evidence="1">
    <location>
        <begin position="83"/>
        <end position="163"/>
    </location>
</feature>
<evidence type="ECO:0000313" key="4">
    <source>
        <dbReference type="EMBL" id="ATX75151.1"/>
    </source>
</evidence>
<keyword evidence="2" id="KW-1133">Transmembrane helix</keyword>
<reference evidence="4" key="3">
    <citation type="submission" date="2018-08" db="EMBL/GenBank/DDBJ databases">
        <authorList>
            <person name="Ferrada E.E."/>
            <person name="Latorre B.A."/>
        </authorList>
    </citation>
    <scope>NUCLEOTIDE SEQUENCE</scope>
    <source>
        <strain evidence="4">NSW</strain>
    </source>
</reference>
<evidence type="ECO:0000256" key="1">
    <source>
        <dbReference type="SAM" id="MobiDB-lite"/>
    </source>
</evidence>
<protein>
    <submittedName>
        <fullName evidence="3">Uncharacterized protein</fullName>
    </submittedName>
</protein>
<sequence>MIGTVSNSLSIFLVISITLLVLALSVMLYELVRLILDRVHRKRKRRNVAPLGSQCLSSVLCEEELVPVTRSVAASIADSAVSITGSEPCSETQETYGETYDETYDGVDSDEDVDSDSRSDHRVSFSEPPEVTLSGHRPQSRGATPPHVPSTASSFSESASSIVGNTSPLSASASASVASLVEASAASLAISAMTTHPGPYHRVCFGEVPDSP</sequence>
<feature type="compositionally biased region" description="Basic and acidic residues" evidence="1">
    <location>
        <begin position="115"/>
        <end position="124"/>
    </location>
</feature>
<reference evidence="3 6" key="2">
    <citation type="journal article" date="2017" name="Virus Res.">
        <title>Complete genomic characterisation of two novel poxviruses (WKPV and EKPV) from western and eastern grey kangaroos.</title>
        <authorList>
            <person name="Bennett M."/>
            <person name="Tu S.L."/>
            <person name="Upton C."/>
            <person name="McArtor C."/>
            <person name="Gillett A."/>
            <person name="Laird T."/>
            <person name="O'Dea M."/>
        </authorList>
    </citation>
    <scope>NUCLEOTIDE SEQUENCE [LARGE SCALE GENOMIC DNA]</scope>
    <source>
        <strain evidence="3">Sunshine Coast</strain>
    </source>
</reference>
<evidence type="ECO:0000313" key="6">
    <source>
        <dbReference type="Proteomes" id="UP000318205"/>
    </source>
</evidence>
<dbReference type="Proteomes" id="UP000318205">
    <property type="component" value="Segment"/>
</dbReference>
<keyword evidence="2" id="KW-0472">Membrane</keyword>
<dbReference type="EMBL" id="MF467281">
    <property type="protein sequence ID" value="ATI21244.1"/>
    <property type="molecule type" value="Genomic_DNA"/>
</dbReference>
<evidence type="ECO:0000313" key="3">
    <source>
        <dbReference type="EMBL" id="ATI21244.1"/>
    </source>
</evidence>
<keyword evidence="2" id="KW-0812">Transmembrane</keyword>
<evidence type="ECO:0000256" key="2">
    <source>
        <dbReference type="SAM" id="Phobius"/>
    </source>
</evidence>
<evidence type="ECO:0000313" key="5">
    <source>
        <dbReference type="Proteomes" id="UP000318014"/>
    </source>
</evidence>
<organism evidence="3 6">
    <name type="scientific">Eastern grey kangaroopox virus</name>
    <dbReference type="NCBI Taxonomy" id="2042482"/>
    <lineage>
        <taxon>Viruses</taxon>
        <taxon>Varidnaviria</taxon>
        <taxon>Bamfordvirae</taxon>
        <taxon>Nucleocytoviricota</taxon>
        <taxon>Pokkesviricetes</taxon>
        <taxon>Chitovirales</taxon>
        <taxon>Poxviridae</taxon>
        <taxon>Chordopoxvirinae</taxon>
        <taxon>Macropopoxvirus</taxon>
        <taxon>Macropopoxvirus mgiganteuspox</taxon>
        <taxon>Eastern kangaroopox virus</taxon>
    </lineage>
</organism>
<keyword evidence="6" id="KW-1185">Reference proteome</keyword>
<feature type="compositionally biased region" description="Acidic residues" evidence="1">
    <location>
        <begin position="99"/>
        <end position="114"/>
    </location>
</feature>